<gene>
    <name evidence="2" type="ORF">GC105_13600</name>
</gene>
<keyword evidence="2" id="KW-0808">Transferase</keyword>
<dbReference type="InterPro" id="IPR052742">
    <property type="entry name" value="Mito_N-acetyltransferase"/>
</dbReference>
<dbReference type="GO" id="GO:0016747">
    <property type="term" value="F:acyltransferase activity, transferring groups other than amino-acyl groups"/>
    <property type="evidence" value="ECO:0007669"/>
    <property type="project" value="InterPro"/>
</dbReference>
<dbReference type="Proteomes" id="UP000440004">
    <property type="component" value="Unassembled WGS sequence"/>
</dbReference>
<evidence type="ECO:0000259" key="1">
    <source>
        <dbReference type="PROSITE" id="PS51186"/>
    </source>
</evidence>
<dbReference type="PANTHER" id="PTHR43138:SF1">
    <property type="entry name" value="N-ACETYLTRANSFERASE ACA1"/>
    <property type="match status" value="1"/>
</dbReference>
<dbReference type="RefSeq" id="WP_152805821.1">
    <property type="nucleotide sequence ID" value="NZ_WHNX01000028.1"/>
</dbReference>
<dbReference type="InterPro" id="IPR000182">
    <property type="entry name" value="GNAT_dom"/>
</dbReference>
<sequence>MEIDIRKYQDTDLTQMLIIWNNIIENADAFPQMDILNEKEAKSFFKDQTYTGIAVLDNQVVGLYILHPNNIGRCGHIANASYGVHEKYRGFGIGEKLVRHSMKIGKICGFSLLQFNAVVSSNTSAIYLYDKIGFHRVGTIPNGFLLGNEKFEEIIIYYIEL</sequence>
<evidence type="ECO:0000313" key="3">
    <source>
        <dbReference type="Proteomes" id="UP000440004"/>
    </source>
</evidence>
<dbReference type="InterPro" id="IPR016181">
    <property type="entry name" value="Acyl_CoA_acyltransferase"/>
</dbReference>
<dbReference type="Pfam" id="PF00583">
    <property type="entry name" value="Acetyltransf_1"/>
    <property type="match status" value="1"/>
</dbReference>
<evidence type="ECO:0000313" key="2">
    <source>
        <dbReference type="EMBL" id="MPW26817.1"/>
    </source>
</evidence>
<organism evidence="2 3">
    <name type="scientific">Alkalibaculum sporogenes</name>
    <dbReference type="NCBI Taxonomy" id="2655001"/>
    <lineage>
        <taxon>Bacteria</taxon>
        <taxon>Bacillati</taxon>
        <taxon>Bacillota</taxon>
        <taxon>Clostridia</taxon>
        <taxon>Eubacteriales</taxon>
        <taxon>Eubacteriaceae</taxon>
        <taxon>Alkalibaculum</taxon>
    </lineage>
</organism>
<dbReference type="Gene3D" id="3.40.630.30">
    <property type="match status" value="1"/>
</dbReference>
<dbReference type="CDD" id="cd04301">
    <property type="entry name" value="NAT_SF"/>
    <property type="match status" value="1"/>
</dbReference>
<feature type="domain" description="N-acetyltransferase" evidence="1">
    <location>
        <begin position="3"/>
        <end position="153"/>
    </location>
</feature>
<proteinExistence type="predicted"/>
<protein>
    <submittedName>
        <fullName evidence="2">GNAT family N-acetyltransferase</fullName>
    </submittedName>
</protein>
<reference evidence="2 3" key="1">
    <citation type="submission" date="2019-10" db="EMBL/GenBank/DDBJ databases">
        <title>Alkalibaculum tamaniensis sp.nov., a new alkaliphilic acetogen, isolated on methoxylated aromatics from a mud volcano.</title>
        <authorList>
            <person name="Khomyakova M.A."/>
            <person name="Merkel A.Y."/>
            <person name="Bonch-Osmolovskaya E.A."/>
            <person name="Slobodkin A.I."/>
        </authorList>
    </citation>
    <scope>NUCLEOTIDE SEQUENCE [LARGE SCALE GENOMIC DNA]</scope>
    <source>
        <strain evidence="2 3">M08DMB</strain>
    </source>
</reference>
<name>A0A6A7KCB1_9FIRM</name>
<dbReference type="AlphaFoldDB" id="A0A6A7KCB1"/>
<dbReference type="PROSITE" id="PS51186">
    <property type="entry name" value="GNAT"/>
    <property type="match status" value="1"/>
</dbReference>
<accession>A0A6A7KCB1</accession>
<dbReference type="PANTHER" id="PTHR43138">
    <property type="entry name" value="ACETYLTRANSFERASE, GNAT FAMILY"/>
    <property type="match status" value="1"/>
</dbReference>
<dbReference type="SUPFAM" id="SSF55729">
    <property type="entry name" value="Acyl-CoA N-acyltransferases (Nat)"/>
    <property type="match status" value="1"/>
</dbReference>
<comment type="caution">
    <text evidence="2">The sequence shown here is derived from an EMBL/GenBank/DDBJ whole genome shotgun (WGS) entry which is preliminary data.</text>
</comment>
<dbReference type="EMBL" id="WHNX01000028">
    <property type="protein sequence ID" value="MPW26817.1"/>
    <property type="molecule type" value="Genomic_DNA"/>
</dbReference>
<keyword evidence="3" id="KW-1185">Reference proteome</keyword>